<keyword evidence="1" id="KW-0812">Transmembrane</keyword>
<organism evidence="2">
    <name type="scientific">Gracilinema caldarium</name>
    <dbReference type="NCBI Taxonomy" id="215591"/>
    <lineage>
        <taxon>Bacteria</taxon>
        <taxon>Pseudomonadati</taxon>
        <taxon>Spirochaetota</taxon>
        <taxon>Spirochaetia</taxon>
        <taxon>Spirochaetales</taxon>
        <taxon>Breznakiellaceae</taxon>
        <taxon>Gracilinema</taxon>
    </lineage>
</organism>
<feature type="transmembrane region" description="Helical" evidence="1">
    <location>
        <begin position="49"/>
        <end position="71"/>
    </location>
</feature>
<dbReference type="GO" id="GO:0016020">
    <property type="term" value="C:membrane"/>
    <property type="evidence" value="ECO:0007669"/>
    <property type="project" value="InterPro"/>
</dbReference>
<reference evidence="2" key="1">
    <citation type="journal article" date="2020" name="mSystems">
        <title>Genome- and Community-Level Interaction Insights into Carbon Utilization and Element Cycling Functions of Hydrothermarchaeota in Hydrothermal Sediment.</title>
        <authorList>
            <person name="Zhou Z."/>
            <person name="Liu Y."/>
            <person name="Xu W."/>
            <person name="Pan J."/>
            <person name="Luo Z.H."/>
            <person name="Li M."/>
        </authorList>
    </citation>
    <scope>NUCLEOTIDE SEQUENCE [LARGE SCALE GENOMIC DNA]</scope>
    <source>
        <strain evidence="2">SpSt-503</strain>
    </source>
</reference>
<accession>A0A7C3EIX7</accession>
<feature type="transmembrane region" description="Helical" evidence="1">
    <location>
        <begin position="14"/>
        <end position="34"/>
    </location>
</feature>
<evidence type="ECO:0008006" key="3">
    <source>
        <dbReference type="Google" id="ProtNLM"/>
    </source>
</evidence>
<protein>
    <recommendedName>
        <fullName evidence="3">MATE family efflux transporter</fullName>
    </recommendedName>
</protein>
<gene>
    <name evidence="2" type="ORF">ENS59_00840</name>
</gene>
<evidence type="ECO:0000256" key="1">
    <source>
        <dbReference type="SAM" id="Phobius"/>
    </source>
</evidence>
<dbReference type="GO" id="GO:0015297">
    <property type="term" value="F:antiporter activity"/>
    <property type="evidence" value="ECO:0007669"/>
    <property type="project" value="InterPro"/>
</dbReference>
<dbReference type="AlphaFoldDB" id="A0A7C3EIX7"/>
<keyword evidence="1" id="KW-0472">Membrane</keyword>
<dbReference type="Pfam" id="PF01554">
    <property type="entry name" value="MatE"/>
    <property type="match status" value="1"/>
</dbReference>
<name>A0A7C3EIX7_9SPIR</name>
<proteinExistence type="predicted"/>
<dbReference type="GO" id="GO:0042910">
    <property type="term" value="F:xenobiotic transmembrane transporter activity"/>
    <property type="evidence" value="ECO:0007669"/>
    <property type="project" value="InterPro"/>
</dbReference>
<evidence type="ECO:0000313" key="2">
    <source>
        <dbReference type="EMBL" id="HFH28049.1"/>
    </source>
</evidence>
<dbReference type="InterPro" id="IPR002528">
    <property type="entry name" value="MATE_fam"/>
</dbReference>
<dbReference type="EMBL" id="DSVL01000027">
    <property type="protein sequence ID" value="HFH28049.1"/>
    <property type="molecule type" value="Genomic_DNA"/>
</dbReference>
<keyword evidence="1" id="KW-1133">Transmembrane helix</keyword>
<sequence>MNTINLRSGPISPLLIRLGLPVLAGQAFNLLYNIVDTWFIAQINPSDPYFVGATGLVFPLFFIFLSASFGISSGVSSLHQSVLFFITGL</sequence>
<comment type="caution">
    <text evidence="2">The sequence shown here is derived from an EMBL/GenBank/DDBJ whole genome shotgun (WGS) entry which is preliminary data.</text>
</comment>